<dbReference type="eggNOG" id="COG1022">
    <property type="taxonomic scope" value="Bacteria"/>
</dbReference>
<dbReference type="PANTHER" id="PTHR43272">
    <property type="entry name" value="LONG-CHAIN-FATTY-ACID--COA LIGASE"/>
    <property type="match status" value="1"/>
</dbReference>
<dbReference type="Pfam" id="PF00501">
    <property type="entry name" value="AMP-binding"/>
    <property type="match status" value="1"/>
</dbReference>
<keyword evidence="5" id="KW-0472">Membrane</keyword>
<evidence type="ECO:0000256" key="4">
    <source>
        <dbReference type="ARBA" id="ARBA00032875"/>
    </source>
</evidence>
<evidence type="ECO:0000313" key="8">
    <source>
        <dbReference type="Proteomes" id="UP000010716"/>
    </source>
</evidence>
<organism evidence="7 8">
    <name type="scientific">Caldalkalibacillus thermarum (strain TA2.A1)</name>
    <dbReference type="NCBI Taxonomy" id="986075"/>
    <lineage>
        <taxon>Bacteria</taxon>
        <taxon>Bacillati</taxon>
        <taxon>Bacillota</taxon>
        <taxon>Bacilli</taxon>
        <taxon>Bacillales</taxon>
        <taxon>Bacillaceae</taxon>
        <taxon>Caldalkalibacillus</taxon>
    </lineage>
</organism>
<evidence type="ECO:0000256" key="2">
    <source>
        <dbReference type="ARBA" id="ARBA00022832"/>
    </source>
</evidence>
<gene>
    <name evidence="7" type="ORF">CathTA2_0354</name>
</gene>
<proteinExistence type="predicted"/>
<feature type="transmembrane region" description="Helical" evidence="5">
    <location>
        <begin position="472"/>
        <end position="492"/>
    </location>
</feature>
<evidence type="ECO:0000313" key="7">
    <source>
        <dbReference type="EMBL" id="EGL84089.1"/>
    </source>
</evidence>
<evidence type="ECO:0000256" key="3">
    <source>
        <dbReference type="ARBA" id="ARBA00023098"/>
    </source>
</evidence>
<dbReference type="InterPro" id="IPR000873">
    <property type="entry name" value="AMP-dep_synth/lig_dom"/>
</dbReference>
<dbReference type="SUPFAM" id="SSF56801">
    <property type="entry name" value="Acetyl-CoA synthetase-like"/>
    <property type="match status" value="1"/>
</dbReference>
<dbReference type="AlphaFoldDB" id="F5L3J5"/>
<dbReference type="Proteomes" id="UP000010716">
    <property type="component" value="Unassembled WGS sequence"/>
</dbReference>
<keyword evidence="1 7" id="KW-0436">Ligase</keyword>
<keyword evidence="3" id="KW-0443">Lipid metabolism</keyword>
<feature type="transmembrane region" description="Helical" evidence="5">
    <location>
        <begin position="436"/>
        <end position="460"/>
    </location>
</feature>
<dbReference type="InterPro" id="IPR042099">
    <property type="entry name" value="ANL_N_sf"/>
</dbReference>
<evidence type="ECO:0000256" key="5">
    <source>
        <dbReference type="SAM" id="Phobius"/>
    </source>
</evidence>
<feature type="domain" description="AMP-dependent synthetase/ligase" evidence="6">
    <location>
        <begin position="4"/>
        <end position="247"/>
    </location>
</feature>
<keyword evidence="2" id="KW-0276">Fatty acid metabolism</keyword>
<dbReference type="EMBL" id="AFCE01000048">
    <property type="protein sequence ID" value="EGL84089.1"/>
    <property type="molecule type" value="Genomic_DNA"/>
</dbReference>
<dbReference type="Gene3D" id="3.40.50.12780">
    <property type="entry name" value="N-terminal domain of ligase-like"/>
    <property type="match status" value="1"/>
</dbReference>
<keyword evidence="5" id="KW-1133">Transmembrane helix</keyword>
<protein>
    <recommendedName>
        <fullName evidence="4">Acyl-CoA synthetase</fullName>
    </recommendedName>
</protein>
<accession>F5L3J5</accession>
<dbReference type="Pfam" id="PF23562">
    <property type="entry name" value="AMP-binding_C_3"/>
    <property type="match status" value="1"/>
</dbReference>
<reference evidence="7 8" key="1">
    <citation type="journal article" date="2011" name="J. Bacteriol.">
        <title>Draft genome sequence of the thermoalkaliphilic Caldalkalibacillus thermarum strain TA2.A1.</title>
        <authorList>
            <person name="Kalamorz F."/>
            <person name="Keis S."/>
            <person name="McMillan D.G."/>
            <person name="Olsson K."/>
            <person name="Stanton J.A."/>
            <person name="Stockwell P."/>
            <person name="Black M.A."/>
            <person name="Klingeman D.M."/>
            <person name="Land M.L."/>
            <person name="Han C.S."/>
            <person name="Martin S.L."/>
            <person name="Becher S.A."/>
            <person name="Peddie C.J."/>
            <person name="Morgan H.W."/>
            <person name="Matthies D."/>
            <person name="Preiss L."/>
            <person name="Meier T."/>
            <person name="Brown S.D."/>
            <person name="Cook G.M."/>
        </authorList>
    </citation>
    <scope>NUCLEOTIDE SEQUENCE [LARGE SCALE GENOMIC DNA]</scope>
    <source>
        <strain evidence="7 8">TA2.A1</strain>
    </source>
</reference>
<dbReference type="PANTHER" id="PTHR43272:SF32">
    <property type="entry name" value="AMP-DEPENDENT SYNTHETASE_LIGASE DOMAIN-CONTAINING PROTEIN"/>
    <property type="match status" value="1"/>
</dbReference>
<sequence>MNNFCYTSGTTGNPKAAMLSHHNLINMGVSLMKMDPMEPGDEFLSFLPLAWIGEQMMSLSSALHIGFTVNFPEETNTVQENLREIGPHTMFSPPRIWEDMVSKVQVRIQDAGWLKRKLYQLAMKTGYRRADALINKKPIGWDMKLSYLFWDWLIFSAIRDHLGLLRLKRAYTGGAALGPDVTRFFHAIGVNLKQIYGQTEVAGIAIVHQDGDIKYETVGVPIPGTEVKISEKGEILIKSPSVFKGYYKNEQATRETITDGWLHTGDAGELDEDGHLIVIDRLKDVIRLDNGDMYSPQFIENKLKFSPYIKGAMAVGTGRPFVAAILNIDLENVGQWAENQQIAYTTYTDLSQKPEVLELIRKEVERINKDLPDTARVERFVLLYKELDADDEELTRTRKIRRQFVAQKYADVIEGLYSGQGTIDVKDTHPCIGLKVLPVALLGGLDSITGAIIAGFIIGIIESLAGGYIDPLVGGSVKAVVPFFILVLVLMFKPYGLFGKQEIERV</sequence>
<comment type="caution">
    <text evidence="7">The sequence shown here is derived from an EMBL/GenBank/DDBJ whole genome shotgun (WGS) entry which is preliminary data.</text>
</comment>
<name>F5L3J5_CALTT</name>
<dbReference type="GO" id="GO:0004467">
    <property type="term" value="F:long-chain fatty acid-CoA ligase activity"/>
    <property type="evidence" value="ECO:0007669"/>
    <property type="project" value="TreeGrafter"/>
</dbReference>
<keyword evidence="5" id="KW-0812">Transmembrane</keyword>
<evidence type="ECO:0000256" key="1">
    <source>
        <dbReference type="ARBA" id="ARBA00022598"/>
    </source>
</evidence>
<dbReference type="GO" id="GO:0016020">
    <property type="term" value="C:membrane"/>
    <property type="evidence" value="ECO:0007669"/>
    <property type="project" value="TreeGrafter"/>
</dbReference>
<evidence type="ECO:0000259" key="6">
    <source>
        <dbReference type="Pfam" id="PF00501"/>
    </source>
</evidence>